<name>F2NWM1_TRES6</name>
<organism evidence="2 3">
    <name type="scientific">Treponema succinifaciens (strain ATCC 33096 / DSM 2489 / 6091)</name>
    <dbReference type="NCBI Taxonomy" id="869209"/>
    <lineage>
        <taxon>Bacteria</taxon>
        <taxon>Pseudomonadati</taxon>
        <taxon>Spirochaetota</taxon>
        <taxon>Spirochaetia</taxon>
        <taxon>Spirochaetales</taxon>
        <taxon>Treponemataceae</taxon>
        <taxon>Treponema</taxon>
    </lineage>
</organism>
<feature type="signal peptide" evidence="1">
    <location>
        <begin position="1"/>
        <end position="18"/>
    </location>
</feature>
<sequence length="239" mass="28114">MKKNIFFACLIFSFVCFAKAPYFNLDAENVFVLDANSIDGKAREDVKLINETEEQIGFEVYYYDNKNASWQFYGSTYLKDFYDSEDVDSHMEYRISQIQYFAVVPTNNKAYNYRAQKIENDLCIFVMPDSEFDFKKELETAFIIDSDNIKDKFYDEIEFVNFTDDYGISFAVYASDNNKDWKRAGGVTLQEYNDSEDLDSPIEKTLHSFRYFAIVSKNGKKYNFEARKQKGDLVIFVRN</sequence>
<dbReference type="EMBL" id="CP002631">
    <property type="protein sequence ID" value="AEB15340.1"/>
    <property type="molecule type" value="Genomic_DNA"/>
</dbReference>
<accession>F2NWM1</accession>
<reference evidence="2 3" key="1">
    <citation type="journal article" date="2011" name="Stand. Genomic Sci.">
        <title>Complete genome sequence of Treponema succinifaciens type strain (6091).</title>
        <authorList>
            <person name="Han C."/>
            <person name="Gronow S."/>
            <person name="Teshima H."/>
            <person name="Lapidus A."/>
            <person name="Nolan M."/>
            <person name="Lucas S."/>
            <person name="Hammon N."/>
            <person name="Deshpande S."/>
            <person name="Cheng J.F."/>
            <person name="Zeytun A."/>
            <person name="Tapia R."/>
            <person name="Goodwin L."/>
            <person name="Pitluck S."/>
            <person name="Liolios K."/>
            <person name="Pagani I."/>
            <person name="Ivanova N."/>
            <person name="Mavromatis K."/>
            <person name="Mikhailova N."/>
            <person name="Huntemann M."/>
            <person name="Pati A."/>
            <person name="Chen A."/>
            <person name="Palaniappan K."/>
            <person name="Land M."/>
            <person name="Hauser L."/>
            <person name="Brambilla E.M."/>
            <person name="Rohde M."/>
            <person name="Goker M."/>
            <person name="Woyke T."/>
            <person name="Bristow J."/>
            <person name="Eisen J.A."/>
            <person name="Markowitz V."/>
            <person name="Hugenholtz P."/>
            <person name="Kyrpides N.C."/>
            <person name="Klenk H.P."/>
            <person name="Detter J.C."/>
        </authorList>
    </citation>
    <scope>NUCLEOTIDE SEQUENCE [LARGE SCALE GENOMIC DNA]</scope>
    <source>
        <strain evidence="3">ATCC 33096 / DSM 2489 / 6091</strain>
    </source>
</reference>
<evidence type="ECO:0000313" key="2">
    <source>
        <dbReference type="EMBL" id="AEB15340.1"/>
    </source>
</evidence>
<keyword evidence="1" id="KW-0732">Signal</keyword>
<dbReference type="eggNOG" id="ENOG5031E30">
    <property type="taxonomic scope" value="Bacteria"/>
</dbReference>
<reference evidence="3" key="2">
    <citation type="submission" date="2011-04" db="EMBL/GenBank/DDBJ databases">
        <title>The complete genome of chromosome of Treponema succinifaciens DSM 2489.</title>
        <authorList>
            <person name="Lucas S."/>
            <person name="Copeland A."/>
            <person name="Lapidus A."/>
            <person name="Bruce D."/>
            <person name="Goodwin L."/>
            <person name="Pitluck S."/>
            <person name="Peters L."/>
            <person name="Kyrpides N."/>
            <person name="Mavromatis K."/>
            <person name="Ivanova N."/>
            <person name="Ovchinnikova G."/>
            <person name="Teshima H."/>
            <person name="Detter J.C."/>
            <person name="Tapia R."/>
            <person name="Han C."/>
            <person name="Land M."/>
            <person name="Hauser L."/>
            <person name="Markowitz V."/>
            <person name="Cheng J.-F."/>
            <person name="Hugenholtz P."/>
            <person name="Woyke T."/>
            <person name="Wu D."/>
            <person name="Gronow S."/>
            <person name="Wellnitz S."/>
            <person name="Brambilla E."/>
            <person name="Klenk H.-P."/>
            <person name="Eisen J.A."/>
        </authorList>
    </citation>
    <scope>NUCLEOTIDE SEQUENCE [LARGE SCALE GENOMIC DNA]</scope>
    <source>
        <strain evidence="3">ATCC 33096 / DSM 2489 / 6091</strain>
    </source>
</reference>
<gene>
    <name evidence="2" type="ordered locus">Tresu_2478</name>
</gene>
<dbReference type="Proteomes" id="UP000006852">
    <property type="component" value="Chromosome"/>
</dbReference>
<dbReference type="STRING" id="869209.Tresu_2478"/>
<feature type="chain" id="PRO_5003282912" evidence="1">
    <location>
        <begin position="19"/>
        <end position="239"/>
    </location>
</feature>
<dbReference type="GeneID" id="302999592"/>
<dbReference type="RefSeq" id="WP_013702591.1">
    <property type="nucleotide sequence ID" value="NC_015385.1"/>
</dbReference>
<proteinExistence type="predicted"/>
<dbReference type="AlphaFoldDB" id="F2NWM1"/>
<evidence type="ECO:0000256" key="1">
    <source>
        <dbReference type="SAM" id="SignalP"/>
    </source>
</evidence>
<dbReference type="OrthoDB" id="9865790at2"/>
<dbReference type="KEGG" id="tsu:Tresu_2478"/>
<dbReference type="HOGENOM" id="CLU_1160693_0_0_12"/>
<evidence type="ECO:0000313" key="3">
    <source>
        <dbReference type="Proteomes" id="UP000006852"/>
    </source>
</evidence>
<protein>
    <submittedName>
        <fullName evidence="2">Uncharacterized protein</fullName>
    </submittedName>
</protein>
<keyword evidence="3" id="KW-1185">Reference proteome</keyword>